<name>A0AAV8YW58_9CUCU</name>
<proteinExistence type="predicted"/>
<dbReference type="EMBL" id="JAPWTK010000036">
    <property type="protein sequence ID" value="KAJ8955756.1"/>
    <property type="molecule type" value="Genomic_DNA"/>
</dbReference>
<dbReference type="AlphaFoldDB" id="A0AAV8YW58"/>
<evidence type="ECO:0000313" key="2">
    <source>
        <dbReference type="Proteomes" id="UP001162162"/>
    </source>
</evidence>
<sequence>MILTFQITHSGFSKAEHPRIMRAQFGGRYSRSSLRGMEIKKIYCLEVLNLDGDNSTRGTALVKEGGVGHTFVTVEMHSQRSHGMEFDIQIYGN</sequence>
<organism evidence="1 2">
    <name type="scientific">Aromia moschata</name>
    <dbReference type="NCBI Taxonomy" id="1265417"/>
    <lineage>
        <taxon>Eukaryota</taxon>
        <taxon>Metazoa</taxon>
        <taxon>Ecdysozoa</taxon>
        <taxon>Arthropoda</taxon>
        <taxon>Hexapoda</taxon>
        <taxon>Insecta</taxon>
        <taxon>Pterygota</taxon>
        <taxon>Neoptera</taxon>
        <taxon>Endopterygota</taxon>
        <taxon>Coleoptera</taxon>
        <taxon>Polyphaga</taxon>
        <taxon>Cucujiformia</taxon>
        <taxon>Chrysomeloidea</taxon>
        <taxon>Cerambycidae</taxon>
        <taxon>Cerambycinae</taxon>
        <taxon>Callichromatini</taxon>
        <taxon>Aromia</taxon>
    </lineage>
</organism>
<dbReference type="InterPro" id="IPR031734">
    <property type="entry name" value="MBF2"/>
</dbReference>
<accession>A0AAV8YW58</accession>
<reference evidence="1" key="1">
    <citation type="journal article" date="2023" name="Insect Mol. Biol.">
        <title>Genome sequencing provides insights into the evolution of gene families encoding plant cell wall-degrading enzymes in longhorned beetles.</title>
        <authorList>
            <person name="Shin N.R."/>
            <person name="Okamura Y."/>
            <person name="Kirsch R."/>
            <person name="Pauchet Y."/>
        </authorList>
    </citation>
    <scope>NUCLEOTIDE SEQUENCE</scope>
    <source>
        <strain evidence="1">AMC_N1</strain>
    </source>
</reference>
<gene>
    <name evidence="1" type="ORF">NQ318_008630</name>
</gene>
<keyword evidence="2" id="KW-1185">Reference proteome</keyword>
<comment type="caution">
    <text evidence="1">The sequence shown here is derived from an EMBL/GenBank/DDBJ whole genome shotgun (WGS) entry which is preliminary data.</text>
</comment>
<dbReference type="Pfam" id="PF15868">
    <property type="entry name" value="MBF2"/>
    <property type="match status" value="1"/>
</dbReference>
<protein>
    <submittedName>
        <fullName evidence="1">Uncharacterized protein</fullName>
    </submittedName>
</protein>
<evidence type="ECO:0000313" key="1">
    <source>
        <dbReference type="EMBL" id="KAJ8955756.1"/>
    </source>
</evidence>
<dbReference type="Proteomes" id="UP001162162">
    <property type="component" value="Unassembled WGS sequence"/>
</dbReference>